<protein>
    <recommendedName>
        <fullName evidence="3">ATP-dependent helicase C-terminal domain-containing protein</fullName>
    </recommendedName>
</protein>
<gene>
    <name evidence="1" type="ORF">MKW98_001789</name>
</gene>
<comment type="caution">
    <text evidence="1">The sequence shown here is derived from an EMBL/GenBank/DDBJ whole genome shotgun (WGS) entry which is preliminary data.</text>
</comment>
<dbReference type="GO" id="GO:0005634">
    <property type="term" value="C:nucleus"/>
    <property type="evidence" value="ECO:0007669"/>
    <property type="project" value="TreeGrafter"/>
</dbReference>
<dbReference type="PANTHER" id="PTHR11472:SF47">
    <property type="entry name" value="FANCONI ANEMIA GROUP J PROTEIN"/>
    <property type="match status" value="1"/>
</dbReference>
<dbReference type="GO" id="GO:0003678">
    <property type="term" value="F:DNA helicase activity"/>
    <property type="evidence" value="ECO:0007669"/>
    <property type="project" value="TreeGrafter"/>
</dbReference>
<evidence type="ECO:0000313" key="2">
    <source>
        <dbReference type="Proteomes" id="UP001202328"/>
    </source>
</evidence>
<dbReference type="AlphaFoldDB" id="A0AAD4XA42"/>
<dbReference type="PANTHER" id="PTHR11472">
    <property type="entry name" value="DNA REPAIR DEAD HELICASE RAD3/XP-D SUBFAMILY MEMBER"/>
    <property type="match status" value="1"/>
</dbReference>
<dbReference type="Gene3D" id="3.40.50.300">
    <property type="entry name" value="P-loop containing nucleotide triphosphate hydrolases"/>
    <property type="match status" value="1"/>
</dbReference>
<dbReference type="GO" id="GO:1990918">
    <property type="term" value="P:double-strand break repair involved in meiotic recombination"/>
    <property type="evidence" value="ECO:0007669"/>
    <property type="project" value="TreeGrafter"/>
</dbReference>
<proteinExistence type="predicted"/>
<sequence>VVRHLIVDGNDMYVVSGAPDFVFTSEIKSSKLFIRKIMSVDPLASLEKGNIVFTDCSCSSGFYFATEIEWLTSINADLVFMFLLLEYELFSAFRKQVSDVFPIACREAPDAGIGSACITNFRTLSPMDSFSSELGVHVETCMEAPHVIDVGSQLWSAIVSTVPGNYQFNESYKTADAYTFQDELGACLEEICKIVQGASLVFFPTYSLMDKLCKRWSETGQWSRLNAQKSFFVASISLRLNL</sequence>
<dbReference type="EMBL" id="JAJJMB010012308">
    <property type="protein sequence ID" value="KAI3878374.1"/>
    <property type="molecule type" value="Genomic_DNA"/>
</dbReference>
<evidence type="ECO:0000313" key="1">
    <source>
        <dbReference type="EMBL" id="KAI3878374.1"/>
    </source>
</evidence>
<name>A0AAD4XA42_9MAGN</name>
<reference evidence="1" key="1">
    <citation type="submission" date="2022-04" db="EMBL/GenBank/DDBJ databases">
        <title>A functionally conserved STORR gene fusion in Papaver species that diverged 16.8 million years ago.</title>
        <authorList>
            <person name="Catania T."/>
        </authorList>
    </citation>
    <scope>NUCLEOTIDE SEQUENCE</scope>
    <source>
        <strain evidence="1">S-188037</strain>
    </source>
</reference>
<accession>A0AAD4XA42</accession>
<dbReference type="InterPro" id="IPR027417">
    <property type="entry name" value="P-loop_NTPase"/>
</dbReference>
<feature type="non-terminal residue" evidence="1">
    <location>
        <position position="1"/>
    </location>
</feature>
<dbReference type="Proteomes" id="UP001202328">
    <property type="component" value="Unassembled WGS sequence"/>
</dbReference>
<keyword evidence="2" id="KW-1185">Reference proteome</keyword>
<dbReference type="GO" id="GO:0006289">
    <property type="term" value="P:nucleotide-excision repair"/>
    <property type="evidence" value="ECO:0007669"/>
    <property type="project" value="TreeGrafter"/>
</dbReference>
<evidence type="ECO:0008006" key="3">
    <source>
        <dbReference type="Google" id="ProtNLM"/>
    </source>
</evidence>
<dbReference type="InterPro" id="IPR045028">
    <property type="entry name" value="DinG/Rad3-like"/>
</dbReference>
<organism evidence="1 2">
    <name type="scientific">Papaver atlanticum</name>
    <dbReference type="NCBI Taxonomy" id="357466"/>
    <lineage>
        <taxon>Eukaryota</taxon>
        <taxon>Viridiplantae</taxon>
        <taxon>Streptophyta</taxon>
        <taxon>Embryophyta</taxon>
        <taxon>Tracheophyta</taxon>
        <taxon>Spermatophyta</taxon>
        <taxon>Magnoliopsida</taxon>
        <taxon>Ranunculales</taxon>
        <taxon>Papaveraceae</taxon>
        <taxon>Papaveroideae</taxon>
        <taxon>Papaver</taxon>
    </lineage>
</organism>